<reference evidence="3 4" key="1">
    <citation type="submission" date="2016-08" db="EMBL/GenBank/DDBJ databases">
        <authorList>
            <person name="Seilhamer J.J."/>
        </authorList>
    </citation>
    <scope>NUCLEOTIDE SEQUENCE [LARGE SCALE GENOMIC DNA]</scope>
    <source>
        <strain evidence="3 4">CCBAU 10071</strain>
    </source>
</reference>
<evidence type="ECO:0000313" key="4">
    <source>
        <dbReference type="Proteomes" id="UP000183174"/>
    </source>
</evidence>
<keyword evidence="1" id="KW-0175">Coiled coil</keyword>
<dbReference type="Proteomes" id="UP000183174">
    <property type="component" value="Unassembled WGS sequence"/>
</dbReference>
<proteinExistence type="predicted"/>
<name>A0A1C3W7D7_9BRAD</name>
<feature type="domain" description="Bacteriophage tail tape measure N-terminal" evidence="2">
    <location>
        <begin position="47"/>
        <end position="139"/>
    </location>
</feature>
<dbReference type="EMBL" id="FMAE01000005">
    <property type="protein sequence ID" value="SCB35999.1"/>
    <property type="molecule type" value="Genomic_DNA"/>
</dbReference>
<dbReference type="AlphaFoldDB" id="A0A1C3W7D7"/>
<sequence>MADNEQLILSISADTRAMQRQLDKLVGQIGAVDNSLGTAFTKAPKKIDDVTKSLSGAKFQTANLAAQFQDIAVQLQGGQSPFTVALQQGTQISQVLGQGGAAGAVGLLGSAFASLLTPTSLATIATIALGGAAVQYVSKALGGVGDLDDKLKAHAELIKSLKDAYGEAGKGVDTAVKEAAAVLKTLLGFKTDDIKKEFQSLSASISKSLSDFRITGLGPAIEENSRKFAAFSDEITAFKTSVKNGMPDVLAFRRAIQEIADSTSDEKTRDLAKELLDLTSKAGTAQLAIEGTSRALRNFDATALAAAQQGEAFADAMKKLAGTVTPNLDDRQKIMQNYVAALEKAGSTEERLAVARARDDQLSILSTNERKKAAEDAASAQEQALKSFQNQINSQAKQDAKSLGRASGFGAGIEELTRLETQYKLTEAAQQAFGKVTPEVAAEIDKVAAAAGNAAAELAKARVVANTEFAAKTAFLTPQDLAIAQQLSGIYGNNVPAALQSAEAAALRSAYALRQIGEIGQDITRGIFTDFTQQIRNGASAMEALKSAGLNALSKIADKLASMAAEQLWSSAFGGSGGFNIGSLFGVGGASAGPITLGGPAGPVPFYASGTNFAQGGMAVVGEEGPELVNLPRGSQVIPNDALRAGVGGNISAPMTISIDARGADREGLARVQAQLAQLEAELPGRVVATVKRAKTGRVL</sequence>
<feature type="coiled-coil region" evidence="1">
    <location>
        <begin position="371"/>
        <end position="398"/>
    </location>
</feature>
<evidence type="ECO:0000313" key="3">
    <source>
        <dbReference type="EMBL" id="SCB35999.1"/>
    </source>
</evidence>
<dbReference type="Pfam" id="PF06791">
    <property type="entry name" value="TMP_2"/>
    <property type="match status" value="1"/>
</dbReference>
<protein>
    <submittedName>
        <fullName evidence="3">Prophage tail length tape measure protein</fullName>
    </submittedName>
</protein>
<dbReference type="InterPro" id="IPR009628">
    <property type="entry name" value="Phage_tape_measure_N"/>
</dbReference>
<evidence type="ECO:0000259" key="2">
    <source>
        <dbReference type="Pfam" id="PF06791"/>
    </source>
</evidence>
<accession>A0A1C3W7D7</accession>
<dbReference type="RefSeq" id="WP_074447983.1">
    <property type="nucleotide sequence ID" value="NZ_FMAE01000005.1"/>
</dbReference>
<organism evidence="3 4">
    <name type="scientific">Bradyrhizobium yuanmingense</name>
    <dbReference type="NCBI Taxonomy" id="108015"/>
    <lineage>
        <taxon>Bacteria</taxon>
        <taxon>Pseudomonadati</taxon>
        <taxon>Pseudomonadota</taxon>
        <taxon>Alphaproteobacteria</taxon>
        <taxon>Hyphomicrobiales</taxon>
        <taxon>Nitrobacteraceae</taxon>
        <taxon>Bradyrhizobium</taxon>
    </lineage>
</organism>
<evidence type="ECO:0000256" key="1">
    <source>
        <dbReference type="SAM" id="Coils"/>
    </source>
</evidence>
<gene>
    <name evidence="3" type="ORF">GA0061099_1005407</name>
</gene>